<organism evidence="2 3">
    <name type="scientific">Advenella mandrilli</name>
    <dbReference type="NCBI Taxonomy" id="2800330"/>
    <lineage>
        <taxon>Bacteria</taxon>
        <taxon>Pseudomonadati</taxon>
        <taxon>Pseudomonadota</taxon>
        <taxon>Betaproteobacteria</taxon>
        <taxon>Burkholderiales</taxon>
        <taxon>Alcaligenaceae</taxon>
    </lineage>
</organism>
<feature type="chain" id="PRO_5046777043" description="Lipoprotein" evidence="1">
    <location>
        <begin position="20"/>
        <end position="96"/>
    </location>
</feature>
<keyword evidence="3" id="KW-1185">Reference proteome</keyword>
<dbReference type="RefSeq" id="WP_200234077.1">
    <property type="nucleotide sequence ID" value="NZ_JAENGP010000003.1"/>
</dbReference>
<evidence type="ECO:0000313" key="2">
    <source>
        <dbReference type="EMBL" id="MBK1780386.1"/>
    </source>
</evidence>
<protein>
    <recommendedName>
        <fullName evidence="4">Lipoprotein</fullName>
    </recommendedName>
</protein>
<dbReference type="EMBL" id="JAENGP010000003">
    <property type="protein sequence ID" value="MBK1780386.1"/>
    <property type="molecule type" value="Genomic_DNA"/>
</dbReference>
<dbReference type="PROSITE" id="PS51257">
    <property type="entry name" value="PROKAR_LIPOPROTEIN"/>
    <property type="match status" value="1"/>
</dbReference>
<accession>A0ABS1EE17</accession>
<sequence>MKIALLLMVPALLVAAGCANQVKIVPPLTEADKQTLTCTEIGKESDRLNILLNQFRHGNKPLFGHDPSLIQQGEQAAQLRLNQIRELSVQKLCAFG</sequence>
<dbReference type="Proteomes" id="UP000635316">
    <property type="component" value="Unassembled WGS sequence"/>
</dbReference>
<comment type="caution">
    <text evidence="2">The sequence shown here is derived from an EMBL/GenBank/DDBJ whole genome shotgun (WGS) entry which is preliminary data.</text>
</comment>
<feature type="signal peptide" evidence="1">
    <location>
        <begin position="1"/>
        <end position="19"/>
    </location>
</feature>
<keyword evidence="1" id="KW-0732">Signal</keyword>
<evidence type="ECO:0008006" key="4">
    <source>
        <dbReference type="Google" id="ProtNLM"/>
    </source>
</evidence>
<reference evidence="2 3" key="1">
    <citation type="submission" date="2020-12" db="EMBL/GenBank/DDBJ databases">
        <authorList>
            <person name="Lu T."/>
            <person name="Wang Q."/>
            <person name="Han X."/>
        </authorList>
    </citation>
    <scope>NUCLEOTIDE SEQUENCE [LARGE SCALE GENOMIC DNA]</scope>
    <source>
        <strain evidence="2 3">WQ 585</strain>
    </source>
</reference>
<proteinExistence type="predicted"/>
<evidence type="ECO:0000256" key="1">
    <source>
        <dbReference type="SAM" id="SignalP"/>
    </source>
</evidence>
<gene>
    <name evidence="2" type="ORF">JHL22_04075</name>
</gene>
<name>A0ABS1EE17_9BURK</name>
<evidence type="ECO:0000313" key="3">
    <source>
        <dbReference type="Proteomes" id="UP000635316"/>
    </source>
</evidence>